<keyword evidence="3" id="KW-1185">Reference proteome</keyword>
<keyword evidence="1" id="KW-0812">Transmembrane</keyword>
<keyword evidence="1" id="KW-1133">Transmembrane helix</keyword>
<evidence type="ECO:0000313" key="2">
    <source>
        <dbReference type="EMBL" id="EON77480.1"/>
    </source>
</evidence>
<dbReference type="STRING" id="1232681.ADIS_2010"/>
<reference evidence="2 3" key="1">
    <citation type="submission" date="2013-02" db="EMBL/GenBank/DDBJ databases">
        <title>A novel strain isolated from Lonar lake, Maharashtra, India.</title>
        <authorList>
            <person name="Singh A."/>
        </authorList>
    </citation>
    <scope>NUCLEOTIDE SEQUENCE [LARGE SCALE GENOMIC DNA]</scope>
    <source>
        <strain evidence="2 3">AK24</strain>
    </source>
</reference>
<gene>
    <name evidence="2" type="ORF">ADIS_2010</name>
</gene>
<dbReference type="EMBL" id="AQHR01000054">
    <property type="protein sequence ID" value="EON77480.1"/>
    <property type="molecule type" value="Genomic_DNA"/>
</dbReference>
<feature type="transmembrane region" description="Helical" evidence="1">
    <location>
        <begin position="12"/>
        <end position="40"/>
    </location>
</feature>
<name>R7ZTM9_9BACT</name>
<proteinExistence type="predicted"/>
<organism evidence="2 3">
    <name type="scientific">Lunatimonas lonarensis</name>
    <dbReference type="NCBI Taxonomy" id="1232681"/>
    <lineage>
        <taxon>Bacteria</taxon>
        <taxon>Pseudomonadati</taxon>
        <taxon>Bacteroidota</taxon>
        <taxon>Cytophagia</taxon>
        <taxon>Cytophagales</taxon>
        <taxon>Cyclobacteriaceae</taxon>
    </lineage>
</organism>
<sequence>MIHRTTGIKPRWVAIIFCLTLLRFFGIKEFLIASNLYFILELFKIMK</sequence>
<comment type="caution">
    <text evidence="2">The sequence shown here is derived from an EMBL/GenBank/DDBJ whole genome shotgun (WGS) entry which is preliminary data.</text>
</comment>
<evidence type="ECO:0000313" key="3">
    <source>
        <dbReference type="Proteomes" id="UP000013909"/>
    </source>
</evidence>
<dbReference type="Proteomes" id="UP000013909">
    <property type="component" value="Unassembled WGS sequence"/>
</dbReference>
<protein>
    <submittedName>
        <fullName evidence="2">Uncharacterized protein</fullName>
    </submittedName>
</protein>
<accession>R7ZTM9</accession>
<evidence type="ECO:0000256" key="1">
    <source>
        <dbReference type="SAM" id="Phobius"/>
    </source>
</evidence>
<keyword evidence="1" id="KW-0472">Membrane</keyword>
<dbReference type="AlphaFoldDB" id="R7ZTM9"/>